<dbReference type="PANTHER" id="PTHR40396">
    <property type="entry name" value="ATPASE-LIKE PROTEIN"/>
    <property type="match status" value="1"/>
</dbReference>
<dbReference type="KEGG" id="swo:Swol_0204"/>
<dbReference type="HOGENOM" id="CLU_035814_0_0_9"/>
<evidence type="ECO:0000259" key="1">
    <source>
        <dbReference type="Pfam" id="PF13304"/>
    </source>
</evidence>
<dbReference type="eggNOG" id="COG4637">
    <property type="taxonomic scope" value="Bacteria"/>
</dbReference>
<dbReference type="SUPFAM" id="SSF52540">
    <property type="entry name" value="P-loop containing nucleoside triphosphate hydrolases"/>
    <property type="match status" value="1"/>
</dbReference>
<evidence type="ECO:0000313" key="3">
    <source>
        <dbReference type="Proteomes" id="UP000001968"/>
    </source>
</evidence>
<reference evidence="3" key="1">
    <citation type="journal article" date="2010" name="Environ. Microbiol.">
        <title>The genome of Syntrophomonas wolfei: new insights into syntrophic metabolism and biohydrogen production.</title>
        <authorList>
            <person name="Sieber J.R."/>
            <person name="Sims D.R."/>
            <person name="Han C."/>
            <person name="Kim E."/>
            <person name="Lykidis A."/>
            <person name="Lapidus A.L."/>
            <person name="McDonnald E."/>
            <person name="Rohlin L."/>
            <person name="Culley D.E."/>
            <person name="Gunsalus R."/>
            <person name="McInerney M.J."/>
        </authorList>
    </citation>
    <scope>NUCLEOTIDE SEQUENCE [LARGE SCALE GENOMIC DNA]</scope>
    <source>
        <strain evidence="3">DSM 2245B / Goettingen</strain>
    </source>
</reference>
<dbReference type="Pfam" id="PF13304">
    <property type="entry name" value="AAA_21"/>
    <property type="match status" value="1"/>
</dbReference>
<sequence>MRIESIRTKNFKILKDTTIRNIPAMAIFLGANGSGKSTFFDIFGFLHDCLTDNVRAALLKRGGFKEVVSRGQSGPIEFEIKFRSAPGEPLVTYELHINLDDKGLPIVSKELLKYRRGQKGRPWHFLDFSNGVGHAIVNESEYGKPGVQEAREQQTLDSPDILAIKGLGQFQKYKQIASFRRLIEGWHVSDFRIESARSTNDAGYAEHLSATGDNLALVTQFMHEHYSDRFQQVLEKIAQRVPGIKSVEAKETADGRIVLRFQNEEFKDPFISRYVSDGTLKMFAYLILLYDPTPHPLLCIEEPENQLHPDLLLELAEEFRAYASNGGQVFISTHSPDFVNAVQLEELFWLCQGNNGFSKVVRASDEPLLQSLVAEGDLPGSLWKQGFFEGAGPL</sequence>
<dbReference type="PIRSF" id="PIRSF029347">
    <property type="entry name" value="RecF"/>
    <property type="match status" value="1"/>
</dbReference>
<dbReference type="EMBL" id="CP000448">
    <property type="protein sequence ID" value="ABI67556.1"/>
    <property type="molecule type" value="Genomic_DNA"/>
</dbReference>
<accession>Q0B0E8</accession>
<keyword evidence="3" id="KW-1185">Reference proteome</keyword>
<dbReference type="InterPro" id="IPR027417">
    <property type="entry name" value="P-loop_NTPase"/>
</dbReference>
<dbReference type="InterPro" id="IPR014555">
    <property type="entry name" value="RecF-like"/>
</dbReference>
<dbReference type="GO" id="GO:0016887">
    <property type="term" value="F:ATP hydrolysis activity"/>
    <property type="evidence" value="ECO:0007669"/>
    <property type="project" value="InterPro"/>
</dbReference>
<dbReference type="OrthoDB" id="9810873at2"/>
<dbReference type="Gene3D" id="3.40.50.300">
    <property type="entry name" value="P-loop containing nucleotide triphosphate hydrolases"/>
    <property type="match status" value="1"/>
</dbReference>
<dbReference type="GO" id="GO:0005524">
    <property type="term" value="F:ATP binding"/>
    <property type="evidence" value="ECO:0007669"/>
    <property type="project" value="InterPro"/>
</dbReference>
<organism evidence="2 3">
    <name type="scientific">Syntrophomonas wolfei subsp. wolfei (strain DSM 2245B / Goettingen)</name>
    <dbReference type="NCBI Taxonomy" id="335541"/>
    <lineage>
        <taxon>Bacteria</taxon>
        <taxon>Bacillati</taxon>
        <taxon>Bacillota</taxon>
        <taxon>Clostridia</taxon>
        <taxon>Eubacteriales</taxon>
        <taxon>Syntrophomonadaceae</taxon>
        <taxon>Syntrophomonas</taxon>
    </lineage>
</organism>
<feature type="domain" description="ATPase AAA-type core" evidence="1">
    <location>
        <begin position="26"/>
        <end position="339"/>
    </location>
</feature>
<dbReference type="Proteomes" id="UP000001968">
    <property type="component" value="Chromosome"/>
</dbReference>
<dbReference type="STRING" id="335541.Swol_0204"/>
<evidence type="ECO:0000313" key="2">
    <source>
        <dbReference type="EMBL" id="ABI67556.1"/>
    </source>
</evidence>
<proteinExistence type="predicted"/>
<dbReference type="PANTHER" id="PTHR40396:SF1">
    <property type="entry name" value="ATPASE AAA-TYPE CORE DOMAIN-CONTAINING PROTEIN"/>
    <property type="match status" value="1"/>
</dbReference>
<gene>
    <name evidence="2" type="ordered locus">Swol_0204</name>
</gene>
<dbReference type="InterPro" id="IPR003959">
    <property type="entry name" value="ATPase_AAA_core"/>
</dbReference>
<dbReference type="AlphaFoldDB" id="Q0B0E8"/>
<dbReference type="RefSeq" id="WP_011639665.1">
    <property type="nucleotide sequence ID" value="NC_008346.1"/>
</dbReference>
<name>Q0B0E8_SYNWW</name>
<protein>
    <recommendedName>
        <fullName evidence="1">ATPase AAA-type core domain-containing protein</fullName>
    </recommendedName>
</protein>